<evidence type="ECO:0000313" key="2">
    <source>
        <dbReference type="Proteomes" id="UP000019146"/>
    </source>
</evidence>
<accession>A0A0P0RIW9</accession>
<reference evidence="1 2" key="1">
    <citation type="journal article" date="2014" name="Genome Announc.">
        <title>Draft Genome Sequence of the Haloacid-Degrading Burkholderia caribensis Strain MBA4.</title>
        <authorList>
            <person name="Pan Y."/>
            <person name="Kong K.F."/>
            <person name="Tsang J.S."/>
        </authorList>
    </citation>
    <scope>NUCLEOTIDE SEQUENCE [LARGE SCALE GENOMIC DNA]</scope>
    <source>
        <strain evidence="1 2">MBA4</strain>
    </source>
</reference>
<evidence type="ECO:0000313" key="1">
    <source>
        <dbReference type="EMBL" id="ALL68550.1"/>
    </source>
</evidence>
<dbReference type="AlphaFoldDB" id="A0A0P0RIW9"/>
<dbReference type="EMBL" id="CP012747">
    <property type="protein sequence ID" value="ALL68550.1"/>
    <property type="molecule type" value="Genomic_DNA"/>
</dbReference>
<dbReference type="Proteomes" id="UP000019146">
    <property type="component" value="Chromosome 2"/>
</dbReference>
<protein>
    <submittedName>
        <fullName evidence="1">Uncharacterized protein</fullName>
    </submittedName>
</protein>
<proteinExistence type="predicted"/>
<organism evidence="1 2">
    <name type="scientific">Paraburkholderia caribensis MBA4</name>
    <dbReference type="NCBI Taxonomy" id="1323664"/>
    <lineage>
        <taxon>Bacteria</taxon>
        <taxon>Pseudomonadati</taxon>
        <taxon>Pseudomonadota</taxon>
        <taxon>Betaproteobacteria</taxon>
        <taxon>Burkholderiales</taxon>
        <taxon>Burkholderiaceae</taxon>
        <taxon>Paraburkholderia</taxon>
    </lineage>
</organism>
<sequence>MEDSGENTEHAPPIFFHAGIPWASKSRKVTYKFLNGGEPLSNVSRVFRLKNHFRIEGLKSINDDYVIGLSQRRVQRMRAKPLLKKLIKKVRVSESFC</sequence>
<name>A0A0P0RIW9_9BURK</name>
<gene>
    <name evidence="1" type="ORF">K788_00002130</name>
</gene>
<dbReference type="KEGG" id="bcai:K788_00002130"/>